<evidence type="ECO:0000313" key="5">
    <source>
        <dbReference type="Proteomes" id="UP000000378"/>
    </source>
</evidence>
<dbReference type="HOGENOM" id="CLU_1277096_0_0_9"/>
<keyword evidence="5" id="KW-1185">Reference proteome</keyword>
<dbReference type="PROSITE" id="PS50943">
    <property type="entry name" value="HTH_CROC1"/>
    <property type="match status" value="1"/>
</dbReference>
<dbReference type="eggNOG" id="COG1396">
    <property type="taxonomic scope" value="Bacteria"/>
</dbReference>
<evidence type="ECO:0000256" key="2">
    <source>
        <dbReference type="SAM" id="MobiDB-lite"/>
    </source>
</evidence>
<reference evidence="4 5" key="2">
    <citation type="journal article" date="2010" name="Stand. Genomic Sci.">
        <title>Complete genome sequence of Syntrophothermus lipocalidus type strain (TGB-C1).</title>
        <authorList>
            <person name="Djao O.D."/>
            <person name="Zhang X."/>
            <person name="Lucas S."/>
            <person name="Lapidus A."/>
            <person name="Del Rio T.G."/>
            <person name="Nolan M."/>
            <person name="Tice H."/>
            <person name="Cheng J.F."/>
            <person name="Han C."/>
            <person name="Tapia R."/>
            <person name="Goodwin L."/>
            <person name="Pitluck S."/>
            <person name="Liolios K."/>
            <person name="Ivanova N."/>
            <person name="Mavromatis K."/>
            <person name="Mikhailova N."/>
            <person name="Ovchinnikova G."/>
            <person name="Pati A."/>
            <person name="Brambilla E."/>
            <person name="Chen A."/>
            <person name="Palaniappan K."/>
            <person name="Land M."/>
            <person name="Hauser L."/>
            <person name="Chang Y.J."/>
            <person name="Jeffries C.D."/>
            <person name="Rohde M."/>
            <person name="Sikorski J."/>
            <person name="Spring S."/>
            <person name="Goker M."/>
            <person name="Detter J.C."/>
            <person name="Woyke T."/>
            <person name="Bristow J."/>
            <person name="Eisen J.A."/>
            <person name="Markowitz V."/>
            <person name="Hugenholtz P."/>
            <person name="Kyrpides N.C."/>
            <person name="Klenk H.P."/>
        </authorList>
    </citation>
    <scope>NUCLEOTIDE SEQUENCE [LARGE SCALE GENOMIC DNA]</scope>
    <source>
        <strain evidence="5">DSM 12680 / TGB-C1</strain>
    </source>
</reference>
<dbReference type="STRING" id="643648.Slip_1836"/>
<dbReference type="GO" id="GO:0003677">
    <property type="term" value="F:DNA binding"/>
    <property type="evidence" value="ECO:0007669"/>
    <property type="project" value="UniProtKB-KW"/>
</dbReference>
<reference evidence="5" key="1">
    <citation type="journal article" date="2010" name="Stand. Genomic Sci.">
        <title>Complete genome sequence of Syntrophothermus lipocalidus type strain (TGB-C1T).</title>
        <authorList>
            <consortium name="US DOE Joint Genome Institute (JGI-PGF)"/>
            <person name="Djao O."/>
            <person name="Zhang X."/>
            <person name="Lucas S."/>
            <person name="Lapidus A."/>
            <person name="Glavina Del Rio T."/>
            <person name="Nolan M."/>
            <person name="Tice H."/>
            <person name="Cheng J."/>
            <person name="Han C."/>
            <person name="Tapia R."/>
            <person name="Goodwin L."/>
            <person name="Pitluck S."/>
            <person name="Liolios K."/>
            <person name="Ivanova N."/>
            <person name="Mavromatis K."/>
            <person name="Mikhailova N."/>
            <person name="Ovchinnikova G."/>
            <person name="Pati A."/>
            <person name="Brambilla E."/>
            <person name="Chen A."/>
            <person name="Palaniappan K."/>
            <person name="Land M."/>
            <person name="Hauser L."/>
            <person name="Chang Y."/>
            <person name="Jeffries C."/>
            <person name="Rohde M."/>
            <person name="Sikorski J."/>
            <person name="Spring S."/>
            <person name="Goker M."/>
            <person name="Detter J."/>
            <person name="Woyke T."/>
            <person name="Bristow J."/>
            <person name="Eisen J."/>
            <person name="Markowitz V."/>
            <person name="Hugenholtz P."/>
            <person name="Kyrpides N."/>
            <person name="Klenk H."/>
        </authorList>
    </citation>
    <scope>NUCLEOTIDE SEQUENCE [LARGE SCALE GENOMIC DNA]</scope>
    <source>
        <strain evidence="5">DSM 12680 / TGB-C1</strain>
    </source>
</reference>
<dbReference type="AlphaFoldDB" id="D7CPF6"/>
<keyword evidence="1" id="KW-0238">DNA-binding</keyword>
<feature type="domain" description="HTH cro/C1-type" evidence="3">
    <location>
        <begin position="8"/>
        <end position="62"/>
    </location>
</feature>
<dbReference type="SMART" id="SM00530">
    <property type="entry name" value="HTH_XRE"/>
    <property type="match status" value="1"/>
</dbReference>
<dbReference type="CDD" id="cd00093">
    <property type="entry name" value="HTH_XRE"/>
    <property type="match status" value="1"/>
</dbReference>
<sequence>MTSVGSRIKQLREERGLTQEQLGKILNVQKAAISKYEKGHTLPDSEALKKLAKFFNVSVDYLLCLTDTREPFDTKVTANVSYESAEKSSRGITNNVKRSFIDMLKDNRGMMPSETLLGLLIVIPAVILALLEKLANVADEEKGRLVSDLETTLREAMDSALTKDIIDISDLDEEMKQDALQYIEWLRTKQKLNPKHDETSAGLEDLDKDKRKAEGE</sequence>
<feature type="region of interest" description="Disordered" evidence="2">
    <location>
        <begin position="194"/>
        <end position="216"/>
    </location>
</feature>
<organism evidence="4 5">
    <name type="scientific">Syntrophothermus lipocalidus (strain DSM 12680 / TGB-C1)</name>
    <dbReference type="NCBI Taxonomy" id="643648"/>
    <lineage>
        <taxon>Bacteria</taxon>
        <taxon>Bacillati</taxon>
        <taxon>Bacillota</taxon>
        <taxon>Clostridia</taxon>
        <taxon>Eubacteriales</taxon>
        <taxon>Syntrophomonadaceae</taxon>
        <taxon>Syntrophothermus</taxon>
    </lineage>
</organism>
<evidence type="ECO:0000256" key="1">
    <source>
        <dbReference type="ARBA" id="ARBA00023125"/>
    </source>
</evidence>
<dbReference type="Proteomes" id="UP000000378">
    <property type="component" value="Chromosome"/>
</dbReference>
<protein>
    <submittedName>
        <fullName evidence="4">Transcriptional regulator, XRE family</fullName>
    </submittedName>
</protein>
<dbReference type="EMBL" id="CP002048">
    <property type="protein sequence ID" value="ADI02591.1"/>
    <property type="molecule type" value="Genomic_DNA"/>
</dbReference>
<gene>
    <name evidence="4" type="ordered locus">Slip_1836</name>
</gene>
<dbReference type="PANTHER" id="PTHR46558">
    <property type="entry name" value="TRACRIPTIONAL REGULATORY PROTEIN-RELATED-RELATED"/>
    <property type="match status" value="1"/>
</dbReference>
<dbReference type="Gene3D" id="1.10.260.40">
    <property type="entry name" value="lambda repressor-like DNA-binding domains"/>
    <property type="match status" value="1"/>
</dbReference>
<accession>D7CPF6</accession>
<dbReference type="InterPro" id="IPR001387">
    <property type="entry name" value="Cro/C1-type_HTH"/>
</dbReference>
<proteinExistence type="predicted"/>
<dbReference type="InterPro" id="IPR010982">
    <property type="entry name" value="Lambda_DNA-bd_dom_sf"/>
</dbReference>
<dbReference type="PANTHER" id="PTHR46558:SF11">
    <property type="entry name" value="HTH-TYPE TRANSCRIPTIONAL REGULATOR XRE"/>
    <property type="match status" value="1"/>
</dbReference>
<evidence type="ECO:0000259" key="3">
    <source>
        <dbReference type="PROSITE" id="PS50943"/>
    </source>
</evidence>
<dbReference type="SUPFAM" id="SSF47413">
    <property type="entry name" value="lambda repressor-like DNA-binding domains"/>
    <property type="match status" value="1"/>
</dbReference>
<dbReference type="KEGG" id="slp:Slip_1836"/>
<evidence type="ECO:0000313" key="4">
    <source>
        <dbReference type="EMBL" id="ADI02591.1"/>
    </source>
</evidence>
<name>D7CPF6_SYNLT</name>
<dbReference type="Pfam" id="PF01381">
    <property type="entry name" value="HTH_3"/>
    <property type="match status" value="1"/>
</dbReference>